<evidence type="ECO:0000256" key="3">
    <source>
        <dbReference type="RuleBase" id="RU361235"/>
    </source>
</evidence>
<feature type="domain" description="Carboxylesterase type B" evidence="4">
    <location>
        <begin position="83"/>
        <end position="555"/>
    </location>
</feature>
<sequence>MTRDPHHSEGRHLKLLRGLSPWNLIPGQSEMIFPSYYLIFLVTLALQKYPFTSSSPSPASPNSNLSRDQNIVDLGYVRYLGNHTTTWPNSVSYLGIPYAEPPLGDRRYRAPLPLDTARVTREANGKVVDTRSYPNFCIQGAISTNDHGGAGSEDCLKINVYAPVGTKPNAKLPVLAYIHGGGYVFGNPANWPFEHWIQQSPNVIIVSIYYRLDSFGFLSTPGLEDGKLGDLNAGFLDQIEALRWVQKHIDKFGGDPTKVTINGQSAGGSSIELHLIASSGKEKLFSGGIGQSVTRTPVPTPEQQQPLFDAFTQGAGCGRGTLAQKMACLRSASISSLAIAQDNVSATLTGYHSFHPVVDKKVITDFPTRLIQNGIFRKVPIIVGSTTNETNARGPTIPDALHTYFPSITDDAISTLEETYPVSAFASTDLRQQILTGDISYRCTSIFVDILQRAIMASAWDAAGVKAYTYRYNQPDPATGSSETGHAAENYMMFRGTHTGTNGTTEFSTFDTSEIAFSEELIAYWLSFVRTFDPNVHKLERAPVWGRYTAGGRNRIVLNEAPDGADVNAVSGSHVEIEEDEAAERCQVVAGLVDEMED</sequence>
<dbReference type="SUPFAM" id="SSF53474">
    <property type="entry name" value="alpha/beta-Hydrolases"/>
    <property type="match status" value="1"/>
</dbReference>
<dbReference type="AlphaFoldDB" id="A0A8H5G6T3"/>
<accession>A0A8H5G6T3</accession>
<keyword evidence="6" id="KW-1185">Reference proteome</keyword>
<reference evidence="5 6" key="1">
    <citation type="journal article" date="2020" name="ISME J.">
        <title>Uncovering the hidden diversity of litter-decomposition mechanisms in mushroom-forming fungi.</title>
        <authorList>
            <person name="Floudas D."/>
            <person name="Bentzer J."/>
            <person name="Ahren D."/>
            <person name="Johansson T."/>
            <person name="Persson P."/>
            <person name="Tunlid A."/>
        </authorList>
    </citation>
    <scope>NUCLEOTIDE SEQUENCE [LARGE SCALE GENOMIC DNA]</scope>
    <source>
        <strain evidence="5 6">CBS 146.42</strain>
    </source>
</reference>
<keyword evidence="2 3" id="KW-0378">Hydrolase</keyword>
<dbReference type="EMBL" id="JAACJO010000004">
    <property type="protein sequence ID" value="KAF5359472.1"/>
    <property type="molecule type" value="Genomic_DNA"/>
</dbReference>
<evidence type="ECO:0000256" key="1">
    <source>
        <dbReference type="ARBA" id="ARBA00005964"/>
    </source>
</evidence>
<evidence type="ECO:0000259" key="4">
    <source>
        <dbReference type="Pfam" id="PF00135"/>
    </source>
</evidence>
<dbReference type="InterPro" id="IPR029058">
    <property type="entry name" value="AB_hydrolase_fold"/>
</dbReference>
<evidence type="ECO:0000256" key="2">
    <source>
        <dbReference type="ARBA" id="ARBA00022801"/>
    </source>
</evidence>
<proteinExistence type="inferred from homology"/>
<evidence type="ECO:0000313" key="5">
    <source>
        <dbReference type="EMBL" id="KAF5359472.1"/>
    </source>
</evidence>
<dbReference type="InterPro" id="IPR019826">
    <property type="entry name" value="Carboxylesterase_B_AS"/>
</dbReference>
<dbReference type="InterPro" id="IPR002018">
    <property type="entry name" value="CarbesteraseB"/>
</dbReference>
<evidence type="ECO:0000313" key="6">
    <source>
        <dbReference type="Proteomes" id="UP000559027"/>
    </source>
</evidence>
<name>A0A8H5G6T3_9AGAR</name>
<dbReference type="GO" id="GO:0016787">
    <property type="term" value="F:hydrolase activity"/>
    <property type="evidence" value="ECO:0007669"/>
    <property type="project" value="UniProtKB-KW"/>
</dbReference>
<dbReference type="Proteomes" id="UP000559027">
    <property type="component" value="Unassembled WGS sequence"/>
</dbReference>
<comment type="similarity">
    <text evidence="1 3">Belongs to the type-B carboxylesterase/lipase family.</text>
</comment>
<protein>
    <recommendedName>
        <fullName evidence="3">Carboxylic ester hydrolase</fullName>
        <ecNumber evidence="3">3.1.1.-</ecNumber>
    </recommendedName>
</protein>
<dbReference type="Gene3D" id="3.40.50.1820">
    <property type="entry name" value="alpha/beta hydrolase"/>
    <property type="match status" value="1"/>
</dbReference>
<dbReference type="PANTHER" id="PTHR11559">
    <property type="entry name" value="CARBOXYLESTERASE"/>
    <property type="match status" value="1"/>
</dbReference>
<dbReference type="PROSITE" id="PS00122">
    <property type="entry name" value="CARBOXYLESTERASE_B_1"/>
    <property type="match status" value="1"/>
</dbReference>
<dbReference type="InterPro" id="IPR050309">
    <property type="entry name" value="Type-B_Carboxylest/Lipase"/>
</dbReference>
<dbReference type="OrthoDB" id="408631at2759"/>
<dbReference type="Pfam" id="PF00135">
    <property type="entry name" value="COesterase"/>
    <property type="match status" value="1"/>
</dbReference>
<organism evidence="5 6">
    <name type="scientific">Leucocoprinus leucothites</name>
    <dbReference type="NCBI Taxonomy" id="201217"/>
    <lineage>
        <taxon>Eukaryota</taxon>
        <taxon>Fungi</taxon>
        <taxon>Dikarya</taxon>
        <taxon>Basidiomycota</taxon>
        <taxon>Agaricomycotina</taxon>
        <taxon>Agaricomycetes</taxon>
        <taxon>Agaricomycetidae</taxon>
        <taxon>Agaricales</taxon>
        <taxon>Agaricineae</taxon>
        <taxon>Agaricaceae</taxon>
        <taxon>Leucocoprinus</taxon>
    </lineage>
</organism>
<comment type="caution">
    <text evidence="5">The sequence shown here is derived from an EMBL/GenBank/DDBJ whole genome shotgun (WGS) entry which is preliminary data.</text>
</comment>
<gene>
    <name evidence="5" type="ORF">D9756_002974</name>
</gene>
<dbReference type="EC" id="3.1.1.-" evidence="3"/>